<reference evidence="7 8" key="1">
    <citation type="submission" date="2014-04" db="EMBL/GenBank/DDBJ databases">
        <title>Draft Genome Sequence of Synergistes jonesii.</title>
        <authorList>
            <person name="Coil D.A."/>
            <person name="Eisen J.A."/>
            <person name="Holland-Moritz H.E."/>
        </authorList>
    </citation>
    <scope>NUCLEOTIDE SEQUENCE [LARGE SCALE GENOMIC DNA]</scope>
    <source>
        <strain evidence="7 8">78-1</strain>
    </source>
</reference>
<dbReference type="NCBIfam" id="TIGR02358">
    <property type="entry name" value="thia_cytX"/>
    <property type="match status" value="1"/>
</dbReference>
<dbReference type="Proteomes" id="UP000027665">
    <property type="component" value="Unassembled WGS sequence"/>
</dbReference>
<accession>A0A073ITM6</accession>
<dbReference type="GO" id="GO:0015209">
    <property type="term" value="F:cytosine transmembrane transporter activity"/>
    <property type="evidence" value="ECO:0007669"/>
    <property type="project" value="InterPro"/>
</dbReference>
<dbReference type="InterPro" id="IPR030191">
    <property type="entry name" value="CodB"/>
</dbReference>
<dbReference type="InterPro" id="IPR001248">
    <property type="entry name" value="Pur-cyt_permease"/>
</dbReference>
<dbReference type="RefSeq" id="WP_037974926.1">
    <property type="nucleotide sequence ID" value="NZ_JMKI01000012.1"/>
</dbReference>
<evidence type="ECO:0000256" key="3">
    <source>
        <dbReference type="ARBA" id="ARBA00022692"/>
    </source>
</evidence>
<evidence type="ECO:0000256" key="5">
    <source>
        <dbReference type="ARBA" id="ARBA00023136"/>
    </source>
</evidence>
<evidence type="ECO:0000256" key="1">
    <source>
        <dbReference type="ARBA" id="ARBA00004141"/>
    </source>
</evidence>
<dbReference type="OrthoDB" id="9780088at2"/>
<feature type="transmembrane region" description="Helical" evidence="6">
    <location>
        <begin position="39"/>
        <end position="61"/>
    </location>
</feature>
<keyword evidence="3 6" id="KW-0812">Transmembrane</keyword>
<keyword evidence="8" id="KW-1185">Reference proteome</keyword>
<feature type="transmembrane region" description="Helical" evidence="6">
    <location>
        <begin position="82"/>
        <end position="110"/>
    </location>
</feature>
<proteinExistence type="inferred from homology"/>
<name>A0A073ITM6_9BACT</name>
<feature type="transmembrane region" description="Helical" evidence="6">
    <location>
        <begin position="311"/>
        <end position="333"/>
    </location>
</feature>
<evidence type="ECO:0000256" key="2">
    <source>
        <dbReference type="ARBA" id="ARBA00008974"/>
    </source>
</evidence>
<protein>
    <submittedName>
        <fullName evidence="7">Hydrogenase expression protein</fullName>
    </submittedName>
</protein>
<dbReference type="InterPro" id="IPR012732">
    <property type="entry name" value="Thia_CytX"/>
</dbReference>
<evidence type="ECO:0000256" key="6">
    <source>
        <dbReference type="SAM" id="Phobius"/>
    </source>
</evidence>
<feature type="transmembrane region" description="Helical" evidence="6">
    <location>
        <begin position="147"/>
        <end position="166"/>
    </location>
</feature>
<dbReference type="AlphaFoldDB" id="A0A073ITM6"/>
<feature type="transmembrane region" description="Helical" evidence="6">
    <location>
        <begin position="287"/>
        <end position="305"/>
    </location>
</feature>
<keyword evidence="5 6" id="KW-0472">Membrane</keyword>
<dbReference type="Gene3D" id="1.10.4160.10">
    <property type="entry name" value="Hydantoin permease"/>
    <property type="match status" value="1"/>
</dbReference>
<dbReference type="PANTHER" id="PTHR30569">
    <property type="entry name" value="CYTOSINE TRANSPORTER CODB"/>
    <property type="match status" value="1"/>
</dbReference>
<comment type="similarity">
    <text evidence="2">Belongs to the purine-cytosine permease (2.A.39) family.</text>
</comment>
<dbReference type="GO" id="GO:0005886">
    <property type="term" value="C:plasma membrane"/>
    <property type="evidence" value="ECO:0007669"/>
    <property type="project" value="TreeGrafter"/>
</dbReference>
<dbReference type="eggNOG" id="COG1457">
    <property type="taxonomic scope" value="Bacteria"/>
</dbReference>
<dbReference type="PATRIC" id="fig|2754.20.peg.2147"/>
<evidence type="ECO:0000256" key="4">
    <source>
        <dbReference type="ARBA" id="ARBA00022989"/>
    </source>
</evidence>
<sequence>MEEKRTTYANALIWFGAAVSIAEIYTGTLLAPLGMGAGMAAVVIGHAAGGFLMYLAALIGGRSACGAMESTGLFFGRGGAKFFAALNVLQLIGWTAVMVAGGAISLGLILNPVTGMNNALWCCAIGALIALWIVLDMKNFERVNKVAMAALFILTLTLSFVIFGGGREADAVGGSLEFADAVELSVAMPLSWLPLISDYMRDAEKPGKSAAVSSAIYSIVSCWMYFIGLGAAIYTGGADVAEIMSGAGMGAAGIIIVAFSTVTTTFLDAYSAGISFHVIFKGVKEKAAGIAVCALGTLIAIFADPESYEELLYLISSVFAPMAAVMVADFFLLGGEDRSAQPFSPRNMALWGAGFALYRYLMSAGSPIGATLPVIAATAALTWIVGKCFPRGTRALTR</sequence>
<feature type="transmembrane region" description="Helical" evidence="6">
    <location>
        <begin position="12"/>
        <end position="33"/>
    </location>
</feature>
<dbReference type="Pfam" id="PF02133">
    <property type="entry name" value="Transp_cyt_pur"/>
    <property type="match status" value="1"/>
</dbReference>
<dbReference type="GeneID" id="90983028"/>
<feature type="transmembrane region" description="Helical" evidence="6">
    <location>
        <begin position="368"/>
        <end position="389"/>
    </location>
</feature>
<comment type="caution">
    <text evidence="7">The sequence shown here is derived from an EMBL/GenBank/DDBJ whole genome shotgun (WGS) entry which is preliminary data.</text>
</comment>
<feature type="transmembrane region" description="Helical" evidence="6">
    <location>
        <begin position="216"/>
        <end position="237"/>
    </location>
</feature>
<gene>
    <name evidence="7" type="ORF">EH55_00480</name>
</gene>
<dbReference type="PANTHER" id="PTHR30569:SF0">
    <property type="entry name" value="CYTOSINE PERMEASE"/>
    <property type="match status" value="1"/>
</dbReference>
<dbReference type="STRING" id="2754.EH55_00480"/>
<organism evidence="7 8">
    <name type="scientific">Synergistes jonesii</name>
    <dbReference type="NCBI Taxonomy" id="2754"/>
    <lineage>
        <taxon>Bacteria</taxon>
        <taxon>Thermotogati</taxon>
        <taxon>Synergistota</taxon>
        <taxon>Synergistia</taxon>
        <taxon>Synergistales</taxon>
        <taxon>Synergistaceae</taxon>
        <taxon>Synergistes</taxon>
    </lineage>
</organism>
<keyword evidence="4 6" id="KW-1133">Transmembrane helix</keyword>
<feature type="transmembrane region" description="Helical" evidence="6">
    <location>
        <begin position="243"/>
        <end position="267"/>
    </location>
</feature>
<comment type="subcellular location">
    <subcellularLocation>
        <location evidence="1">Membrane</location>
        <topology evidence="1">Multi-pass membrane protein</topology>
    </subcellularLocation>
</comment>
<evidence type="ECO:0000313" key="7">
    <source>
        <dbReference type="EMBL" id="KEJ92915.1"/>
    </source>
</evidence>
<dbReference type="EMBL" id="JMKI01000012">
    <property type="protein sequence ID" value="KEJ92915.1"/>
    <property type="molecule type" value="Genomic_DNA"/>
</dbReference>
<feature type="transmembrane region" description="Helical" evidence="6">
    <location>
        <begin position="116"/>
        <end position="135"/>
    </location>
</feature>
<evidence type="ECO:0000313" key="8">
    <source>
        <dbReference type="Proteomes" id="UP000027665"/>
    </source>
</evidence>